<evidence type="ECO:0000256" key="1">
    <source>
        <dbReference type="SAM" id="MobiDB-lite"/>
    </source>
</evidence>
<dbReference type="OrthoDB" id="4021219at2759"/>
<dbReference type="GO" id="GO:0048312">
    <property type="term" value="P:intracellular distribution of mitochondria"/>
    <property type="evidence" value="ECO:0007669"/>
    <property type="project" value="EnsemblFungi"/>
</dbReference>
<organism evidence="2 3">
    <name type="scientific">Torulaspora delbrueckii</name>
    <name type="common">Yeast</name>
    <name type="synonym">Candida colliculosa</name>
    <dbReference type="NCBI Taxonomy" id="4950"/>
    <lineage>
        <taxon>Eukaryota</taxon>
        <taxon>Fungi</taxon>
        <taxon>Dikarya</taxon>
        <taxon>Ascomycota</taxon>
        <taxon>Saccharomycotina</taxon>
        <taxon>Saccharomycetes</taxon>
        <taxon>Saccharomycetales</taxon>
        <taxon>Saccharomycetaceae</taxon>
        <taxon>Torulaspora</taxon>
    </lineage>
</organism>
<dbReference type="EMBL" id="HE616744">
    <property type="protein sequence ID" value="CCE91414.1"/>
    <property type="molecule type" value="Genomic_DNA"/>
</dbReference>
<dbReference type="GO" id="GO:0005739">
    <property type="term" value="C:mitochondrion"/>
    <property type="evidence" value="ECO:0007669"/>
    <property type="project" value="EnsemblFungi"/>
</dbReference>
<protein>
    <submittedName>
        <fullName evidence="2">Uncharacterized protein</fullName>
    </submittedName>
</protein>
<dbReference type="FunCoup" id="G8ZSC2">
    <property type="interactions" value="45"/>
</dbReference>
<accession>G8ZSC2</accession>
<sequence length="400" mass="46329">MNEDYKKNDPIVSIFHQTTDGEKLDKEAVRSWIDSQPQNDEDIKNCETVLKIYTDLLKTEFYMDKSWDIQTLTKSVLVKFELVANDQGLVNQNESDSFYRDIALKCIKDCDRLSHRLQKYQKNLDSIRTYLYSAQLRLLQDSLTCLLEIWFTCNKELCLLKNKVAGIFIRSKVLLIDQELESLKFQLSDTTIISSYRSFMKILIEQLRDSEISRDQSTFDECLQVFLDIEAMYSSLNFNWLLTDNKSLQDSLSLSPQEVRHFEDNELDSISPYSMDSLNDHSRSSSVSGSTEFSLMMERTNLSKELPSLLTAFNNAKRLEQEIENVRTTPASSQTSTSIPHHQQHFLPSSIQFKSKLMMMNLQQNSLNHFVQPNPNFKSMNRSGDFFKNLHGSSSGSNRN</sequence>
<dbReference type="RefSeq" id="XP_003680625.1">
    <property type="nucleotide sequence ID" value="XM_003680577.1"/>
</dbReference>
<dbReference type="GeneID" id="11500749"/>
<proteinExistence type="predicted"/>
<evidence type="ECO:0000313" key="3">
    <source>
        <dbReference type="Proteomes" id="UP000005627"/>
    </source>
</evidence>
<dbReference type="KEGG" id="tdl:TDEL_0C05250"/>
<dbReference type="HOGENOM" id="CLU_039753_0_0_1"/>
<dbReference type="GO" id="GO:0000266">
    <property type="term" value="P:mitochondrial fission"/>
    <property type="evidence" value="ECO:0007669"/>
    <property type="project" value="EnsemblFungi"/>
</dbReference>
<keyword evidence="3" id="KW-1185">Reference proteome</keyword>
<gene>
    <name evidence="2" type="primary">TDEL0C05250</name>
    <name evidence="2" type="ORF">TDEL_0C05250</name>
</gene>
<reference evidence="2 3" key="1">
    <citation type="journal article" date="2011" name="Proc. Natl. Acad. Sci. U.S.A.">
        <title>Evolutionary erosion of yeast sex chromosomes by mating-type switching accidents.</title>
        <authorList>
            <person name="Gordon J.L."/>
            <person name="Armisen D."/>
            <person name="Proux-Wera E."/>
            <person name="Oheigeartaigh S.S."/>
            <person name="Byrne K.P."/>
            <person name="Wolfe K.H."/>
        </authorList>
    </citation>
    <scope>NUCLEOTIDE SEQUENCE [LARGE SCALE GENOMIC DNA]</scope>
    <source>
        <strain evidence="3">ATCC 10662 / CBS 1146 / NBRC 0425 / NCYC 2629 / NRRL Y-866</strain>
    </source>
</reference>
<dbReference type="Proteomes" id="UP000005627">
    <property type="component" value="Chromosome 3"/>
</dbReference>
<dbReference type="GO" id="GO:0000001">
    <property type="term" value="P:mitochondrion inheritance"/>
    <property type="evidence" value="ECO:0007669"/>
    <property type="project" value="EnsemblFungi"/>
</dbReference>
<name>G8ZSC2_TORDE</name>
<dbReference type="InParanoid" id="G8ZSC2"/>
<feature type="compositionally biased region" description="Polar residues" evidence="1">
    <location>
        <begin position="391"/>
        <end position="400"/>
    </location>
</feature>
<evidence type="ECO:0000313" key="2">
    <source>
        <dbReference type="EMBL" id="CCE91414.1"/>
    </source>
</evidence>
<dbReference type="AlphaFoldDB" id="G8ZSC2"/>
<dbReference type="eggNOG" id="ENOG502RNI7">
    <property type="taxonomic scope" value="Eukaryota"/>
</dbReference>
<feature type="region of interest" description="Disordered" evidence="1">
    <location>
        <begin position="381"/>
        <end position="400"/>
    </location>
</feature>